<dbReference type="KEGG" id="rhg:EXZ61_15860"/>
<dbReference type="PROSITE" id="PS00622">
    <property type="entry name" value="HTH_LUXR_1"/>
    <property type="match status" value="1"/>
</dbReference>
<dbReference type="PROSITE" id="PS50043">
    <property type="entry name" value="HTH_LUXR_2"/>
    <property type="match status" value="1"/>
</dbReference>
<sequence length="910" mass="101606">MTRHIALAKVHKYLPPKPVVPYVIAQAGLLDNYLHRNVWVQAPSGFGKTVALSRLYEASQMTGELCAWLTLDPWDSDPQRFMREMVAALQAVDDLLGRGTDLQLKYGVVHSVGPEVRNLCFEVANYPATVNLHIDGYHLIANDEINRMVRRLLQHAPQNFRIRIASQQSLPTRLVLEDSPAALSVLSRADLAPASAELSDLFRALGVDEASKQGVSIQRMVAQRGLVAMLMLRLGANYGVLAQDAMPSASLDFPKLLDLVLSAIDEDDKKPLYGSAIRDRFSWLEFKKSGHAGLDAYGRSCSALTDIALQTSNAGAMRYSFPSVIRDHLRAKLQLQMPKLYMGLHMDAALEAKDDQNVHQELHHYLCAGNKQRAAQLLSQNADWMVRECGESRAFEYWAAAIGDHLFRQYEENRLALAWLYIFTGRYLDAQAMLDEEDRLSMEAHGHANPRVMTHWATLLGLADQSAKIPARLARYMGLQGQTSRFDFDIGNISSALGYTHLLEFRYAKSREEYTKGAYAFDACGSLYGKAYASISLSYLTAEQGYVYDADVMLSREYEHYRKRGTLYSYSTYMMRIAKAAYSFEMGNTAEAEKRLKQSFKYTREQGNVETTLMAYATKAKIHLSQGDFLLCEVCLVEGIDFASSRGLKRLRLGLLQEYVHACIKQGDCAKAVRIAEGAGLNAGNEYRSTKDIENPRAQFALDMASVRIQHAMGLQKQAYTLLSELIHACKKSGSQLLLIQLLSLKATYLLQAGQRDKALQAMSEAEALAKTGKAYRSIVDQSDLAMHLYEEVLDQSQAAKKFEEHNPSDFMTSNIDLGSDPRSRTNPAPLGVAIGPAVSPILSLTERELQLIQMIDQGLQNKAIAERLYISEATVKWHLQRLFAKLEVKSRSAAVARVRAVKNANYGAM</sequence>
<proteinExistence type="predicted"/>
<dbReference type="SMART" id="SM00421">
    <property type="entry name" value="HTH_LUXR"/>
    <property type="match status" value="1"/>
</dbReference>
<dbReference type="Gene3D" id="1.25.40.10">
    <property type="entry name" value="Tetratricopeptide repeat domain"/>
    <property type="match status" value="1"/>
</dbReference>
<accession>A0A515ES84</accession>
<keyword evidence="2" id="KW-0238">DNA-binding</keyword>
<gene>
    <name evidence="5" type="ORF">EXZ61_15860</name>
</gene>
<keyword evidence="1" id="KW-0805">Transcription regulation</keyword>
<keyword evidence="6" id="KW-1185">Reference proteome</keyword>
<dbReference type="Pfam" id="PF00196">
    <property type="entry name" value="GerE"/>
    <property type="match status" value="1"/>
</dbReference>
<dbReference type="SUPFAM" id="SSF48452">
    <property type="entry name" value="TPR-like"/>
    <property type="match status" value="1"/>
</dbReference>
<dbReference type="Gene3D" id="1.10.10.10">
    <property type="entry name" value="Winged helix-like DNA-binding domain superfamily/Winged helix DNA-binding domain"/>
    <property type="match status" value="1"/>
</dbReference>
<dbReference type="InterPro" id="IPR000792">
    <property type="entry name" value="Tscrpt_reg_LuxR_C"/>
</dbReference>
<dbReference type="SUPFAM" id="SSF46894">
    <property type="entry name" value="C-terminal effector domain of the bipartite response regulators"/>
    <property type="match status" value="1"/>
</dbReference>
<evidence type="ECO:0000313" key="5">
    <source>
        <dbReference type="EMBL" id="QDL55531.1"/>
    </source>
</evidence>
<dbReference type="RefSeq" id="WP_142812687.1">
    <property type="nucleotide sequence ID" value="NZ_CP036282.1"/>
</dbReference>
<dbReference type="InterPro" id="IPR041617">
    <property type="entry name" value="TPR_MalT"/>
</dbReference>
<dbReference type="GO" id="GO:0006355">
    <property type="term" value="P:regulation of DNA-templated transcription"/>
    <property type="evidence" value="ECO:0007669"/>
    <property type="project" value="InterPro"/>
</dbReference>
<evidence type="ECO:0000259" key="4">
    <source>
        <dbReference type="PROSITE" id="PS50043"/>
    </source>
</evidence>
<dbReference type="EMBL" id="CP036282">
    <property type="protein sequence ID" value="QDL55531.1"/>
    <property type="molecule type" value="Genomic_DNA"/>
</dbReference>
<dbReference type="InterPro" id="IPR016032">
    <property type="entry name" value="Sig_transdc_resp-reg_C-effctor"/>
</dbReference>
<evidence type="ECO:0000256" key="3">
    <source>
        <dbReference type="ARBA" id="ARBA00023163"/>
    </source>
</evidence>
<dbReference type="GO" id="GO:0003677">
    <property type="term" value="F:DNA binding"/>
    <property type="evidence" value="ECO:0007669"/>
    <property type="project" value="UniProtKB-KW"/>
</dbReference>
<evidence type="ECO:0000256" key="1">
    <source>
        <dbReference type="ARBA" id="ARBA00023015"/>
    </source>
</evidence>
<dbReference type="PANTHER" id="PTHR44688">
    <property type="entry name" value="DNA-BINDING TRANSCRIPTIONAL ACTIVATOR DEVR_DOSR"/>
    <property type="match status" value="1"/>
</dbReference>
<organism evidence="5 6">
    <name type="scientific">Rhodoferax aquaticus</name>
    <dbReference type="NCBI Taxonomy" id="2527691"/>
    <lineage>
        <taxon>Bacteria</taxon>
        <taxon>Pseudomonadati</taxon>
        <taxon>Pseudomonadota</taxon>
        <taxon>Betaproteobacteria</taxon>
        <taxon>Burkholderiales</taxon>
        <taxon>Comamonadaceae</taxon>
        <taxon>Rhodoferax</taxon>
    </lineage>
</organism>
<protein>
    <recommendedName>
        <fullName evidence="4">HTH luxR-type domain-containing protein</fullName>
    </recommendedName>
</protein>
<dbReference type="Pfam" id="PF17874">
    <property type="entry name" value="TPR_MalT"/>
    <property type="match status" value="1"/>
</dbReference>
<dbReference type="InterPro" id="IPR036388">
    <property type="entry name" value="WH-like_DNA-bd_sf"/>
</dbReference>
<evidence type="ECO:0000256" key="2">
    <source>
        <dbReference type="ARBA" id="ARBA00023125"/>
    </source>
</evidence>
<dbReference type="CDD" id="cd06170">
    <property type="entry name" value="LuxR_C_like"/>
    <property type="match status" value="1"/>
</dbReference>
<reference evidence="6" key="2">
    <citation type="journal article" date="2020" name="Int. J. Syst. Evol. Microbiol.">
        <title>Genomic insights into a novel species Rhodoferax aquaticus sp. nov., isolated from freshwater.</title>
        <authorList>
            <person name="Li T."/>
            <person name="Zhuo Y."/>
            <person name="Jin C.Z."/>
            <person name="Wu X."/>
            <person name="Ko S.R."/>
            <person name="Jin F.J."/>
            <person name="Ahn C.Y."/>
            <person name="Oh H.M."/>
            <person name="Lee H.G."/>
            <person name="Jin L."/>
        </authorList>
    </citation>
    <scope>NUCLEOTIDE SEQUENCE [LARGE SCALE GENOMIC DNA]</scope>
    <source>
        <strain evidence="6">Gr-4</strain>
    </source>
</reference>
<keyword evidence="3" id="KW-0804">Transcription</keyword>
<feature type="domain" description="HTH luxR-type" evidence="4">
    <location>
        <begin position="838"/>
        <end position="903"/>
    </location>
</feature>
<name>A0A515ES84_9BURK</name>
<dbReference type="AlphaFoldDB" id="A0A515ES84"/>
<dbReference type="PRINTS" id="PR00038">
    <property type="entry name" value="HTHLUXR"/>
</dbReference>
<dbReference type="InterPro" id="IPR011990">
    <property type="entry name" value="TPR-like_helical_dom_sf"/>
</dbReference>
<dbReference type="PANTHER" id="PTHR44688:SF16">
    <property type="entry name" value="DNA-BINDING TRANSCRIPTIONAL ACTIVATOR DEVR_DOSR"/>
    <property type="match status" value="1"/>
</dbReference>
<evidence type="ECO:0000313" key="6">
    <source>
        <dbReference type="Proteomes" id="UP000317365"/>
    </source>
</evidence>
<dbReference type="Proteomes" id="UP000317365">
    <property type="component" value="Chromosome"/>
</dbReference>
<reference evidence="6" key="1">
    <citation type="submission" date="2019-02" db="EMBL/GenBank/DDBJ databases">
        <title>Complete genome sequence of Rhodoferax sp. Gr-4.</title>
        <authorList>
            <person name="Jin L."/>
        </authorList>
    </citation>
    <scope>NUCLEOTIDE SEQUENCE [LARGE SCALE GENOMIC DNA]</scope>
    <source>
        <strain evidence="6">Gr-4</strain>
    </source>
</reference>